<evidence type="ECO:0000256" key="1">
    <source>
        <dbReference type="SAM" id="SignalP"/>
    </source>
</evidence>
<protein>
    <submittedName>
        <fullName evidence="2">Odorant binding protein 26</fullName>
    </submittedName>
</protein>
<dbReference type="GO" id="GO:0005549">
    <property type="term" value="F:odorant binding"/>
    <property type="evidence" value="ECO:0007669"/>
    <property type="project" value="InterPro"/>
</dbReference>
<dbReference type="InterPro" id="IPR036728">
    <property type="entry name" value="PBP_GOBP_sf"/>
</dbReference>
<dbReference type="SMART" id="SM00708">
    <property type="entry name" value="PhBP"/>
    <property type="match status" value="1"/>
</dbReference>
<dbReference type="Gene3D" id="1.10.238.20">
    <property type="entry name" value="Pheromone/general odorant binding protein domain"/>
    <property type="match status" value="1"/>
</dbReference>
<dbReference type="SUPFAM" id="SSF47565">
    <property type="entry name" value="Insect pheromone/odorant-binding proteins"/>
    <property type="match status" value="1"/>
</dbReference>
<dbReference type="SMR" id="A0A1P8SKA7"/>
<proteinExistence type="evidence at transcript level"/>
<dbReference type="AlphaFoldDB" id="A0A1P8SKA7"/>
<feature type="signal peptide" evidence="1">
    <location>
        <begin position="1"/>
        <end position="22"/>
    </location>
</feature>
<dbReference type="CDD" id="cd23992">
    <property type="entry name" value="PBP_GOBP"/>
    <property type="match status" value="1"/>
</dbReference>
<dbReference type="InterPro" id="IPR006170">
    <property type="entry name" value="PBP/GOBP"/>
</dbReference>
<sequence length="154" mass="17151">MMKFNLLLTFGVLAAVLSNARALTKEELETIQKDMLVHVKACSEKFGVSIDEIKAAKEKHDIEGMDPCLIGCVFKSTKLVNDEGMYDPDVAIEDSNKYLSSDDDKAKFKDIANDCAKVNDEDVSDGKEGCERSKLLLGCFAKHKSELMPEARRR</sequence>
<dbReference type="EMBL" id="KX252764">
    <property type="protein sequence ID" value="APY22693.1"/>
    <property type="molecule type" value="mRNA"/>
</dbReference>
<feature type="chain" id="PRO_5012230502" evidence="1">
    <location>
        <begin position="23"/>
        <end position="154"/>
    </location>
</feature>
<evidence type="ECO:0000313" key="2">
    <source>
        <dbReference type="EMBL" id="APY22693.1"/>
    </source>
</evidence>
<dbReference type="Pfam" id="PF01395">
    <property type="entry name" value="PBP_GOBP"/>
    <property type="match status" value="1"/>
</dbReference>
<accession>A0A1P8SKA7</accession>
<name>A0A1P8SKA7_CNAME</name>
<organism evidence="2">
    <name type="scientific">Cnaphalocrocis medinalis</name>
    <name type="common">Rice leaffolder moth</name>
    <dbReference type="NCBI Taxonomy" id="437488"/>
    <lineage>
        <taxon>Eukaryota</taxon>
        <taxon>Metazoa</taxon>
        <taxon>Ecdysozoa</taxon>
        <taxon>Arthropoda</taxon>
        <taxon>Hexapoda</taxon>
        <taxon>Insecta</taxon>
        <taxon>Pterygota</taxon>
        <taxon>Neoptera</taxon>
        <taxon>Endopterygota</taxon>
        <taxon>Lepidoptera</taxon>
        <taxon>Glossata</taxon>
        <taxon>Ditrysia</taxon>
        <taxon>Pyraloidea</taxon>
        <taxon>Crambidae</taxon>
        <taxon>Pyraustinae</taxon>
        <taxon>Cnaphalocrocis</taxon>
    </lineage>
</organism>
<reference evidence="2" key="1">
    <citation type="submission" date="2016-05" db="EMBL/GenBank/DDBJ databases">
        <title>Identification of putative chemosensory genes from Cnaphalocrocis medinalis.</title>
        <authorList>
            <person name="Liu S."/>
        </authorList>
    </citation>
    <scope>NUCLEOTIDE SEQUENCE</scope>
    <source>
        <strain evidence="2">HF</strain>
    </source>
</reference>
<keyword evidence="1" id="KW-0732">Signal</keyword>